<gene>
    <name evidence="1" type="ORF">GL50803_005497</name>
</gene>
<accession>D3KGD5</accession>
<reference evidence="1 2" key="1">
    <citation type="journal article" date="2007" name="Science">
        <title>Genomic minimalism in the early diverging intestinal parasite Giardia lamblia.</title>
        <authorList>
            <person name="Morrison H.G."/>
            <person name="McArthur A.G."/>
            <person name="Gillin F.D."/>
            <person name="Aley S.B."/>
            <person name="Adam R.D."/>
            <person name="Olsen G.J."/>
            <person name="Best A.A."/>
            <person name="Cande W.Z."/>
            <person name="Chen F."/>
            <person name="Cipriano M.J."/>
            <person name="Davids B.J."/>
            <person name="Dawson S.C."/>
            <person name="Elmendorf H.G."/>
            <person name="Hehl A.B."/>
            <person name="Holder M.E."/>
            <person name="Huse S.M."/>
            <person name="Kim U.U."/>
            <person name="Lasek-Nesselquist E."/>
            <person name="Manning G."/>
            <person name="Nigam A."/>
            <person name="Nixon J.E."/>
            <person name="Palm D."/>
            <person name="Passamaneck N.E."/>
            <person name="Prabhu A."/>
            <person name="Reich C.I."/>
            <person name="Reiner D.S."/>
            <person name="Samuelson J."/>
            <person name="Svard S.G."/>
            <person name="Sogin M.L."/>
        </authorList>
    </citation>
    <scope>NUCLEOTIDE SEQUENCE [LARGE SCALE GENOMIC DNA]</scope>
    <source>
        <strain evidence="1 2">WB C6</strain>
    </source>
</reference>
<dbReference type="VEuPathDB" id="GiardiaDB:GL50803_5497"/>
<dbReference type="AlphaFoldDB" id="D3KGD5"/>
<comment type="caution">
    <text evidence="1">The sequence shown here is derived from an EMBL/GenBank/DDBJ whole genome shotgun (WGS) entry which is preliminary data.</text>
</comment>
<sequence>MELVIEPVKQHRRQTLSTQVREGRQQAEEKARCVDKQTVDWSNKSFATIRLPEQKTTKYEDCWSSFSDTYTDIVTSEFIEQIEKQTKEQIRINELPRQSTTPTVVNINPPSPERSTVNQRAFKKLAQPRTYRKGYLPTSTVLSPTFAFCNRRYLEHSLSKNTESPKSEKKRAEIMSCKRLAHSTDIAIHWHKYGEHTESVLHINAFSHYAEPRKASYATGTIEKSEKALE</sequence>
<protein>
    <submittedName>
        <fullName evidence="1">Uncharacterized protein</fullName>
    </submittedName>
</protein>
<name>D3KGD5_GIAIC</name>
<dbReference type="Proteomes" id="UP000001548">
    <property type="component" value="Unassembled WGS sequence"/>
</dbReference>
<evidence type="ECO:0000313" key="1">
    <source>
        <dbReference type="EMBL" id="KAE8305056.1"/>
    </source>
</evidence>
<dbReference type="OMA" id="KYEDCWS"/>
<keyword evidence="2" id="KW-1185">Reference proteome</keyword>
<dbReference type="HOGENOM" id="CLU_1206743_0_0_1"/>
<dbReference type="EMBL" id="AACB03000001">
    <property type="protein sequence ID" value="KAE8305056.1"/>
    <property type="molecule type" value="Genomic_DNA"/>
</dbReference>
<proteinExistence type="predicted"/>
<evidence type="ECO:0000313" key="2">
    <source>
        <dbReference type="Proteomes" id="UP000001548"/>
    </source>
</evidence>
<organism evidence="1 2">
    <name type="scientific">Giardia intestinalis (strain ATCC 50803 / WB clone C6)</name>
    <name type="common">Giardia lamblia</name>
    <dbReference type="NCBI Taxonomy" id="184922"/>
    <lineage>
        <taxon>Eukaryota</taxon>
        <taxon>Metamonada</taxon>
        <taxon>Diplomonadida</taxon>
        <taxon>Hexamitidae</taxon>
        <taxon>Giardiinae</taxon>
        <taxon>Giardia</taxon>
    </lineage>
</organism>